<dbReference type="Gene3D" id="2.60.40.1080">
    <property type="match status" value="1"/>
</dbReference>
<dbReference type="InterPro" id="IPR003961">
    <property type="entry name" value="FN3_dom"/>
</dbReference>
<evidence type="ECO:0000259" key="1">
    <source>
        <dbReference type="SMART" id="SM00635"/>
    </source>
</evidence>
<evidence type="ECO:0000313" key="2">
    <source>
        <dbReference type="EMBL" id="MST70275.1"/>
    </source>
</evidence>
<dbReference type="CDD" id="cd00063">
    <property type="entry name" value="FN3"/>
    <property type="match status" value="1"/>
</dbReference>
<dbReference type="InterPro" id="IPR003343">
    <property type="entry name" value="Big_2"/>
</dbReference>
<organism evidence="2 3">
    <name type="scientific">Mogibacterium kristiansenii</name>
    <dbReference type="NCBI Taxonomy" id="2606708"/>
    <lineage>
        <taxon>Bacteria</taxon>
        <taxon>Bacillati</taxon>
        <taxon>Bacillota</taxon>
        <taxon>Clostridia</taxon>
        <taxon>Peptostreptococcales</taxon>
        <taxon>Anaerovoracaceae</taxon>
        <taxon>Mogibacterium</taxon>
    </lineage>
</organism>
<comment type="caution">
    <text evidence="2">The sequence shown here is derived from an EMBL/GenBank/DDBJ whole genome shotgun (WGS) entry which is preliminary data.</text>
</comment>
<reference evidence="2 3" key="1">
    <citation type="submission" date="2019-08" db="EMBL/GenBank/DDBJ databases">
        <title>In-depth cultivation of the pig gut microbiome towards novel bacterial diversity and tailored functional studies.</title>
        <authorList>
            <person name="Wylensek D."/>
            <person name="Hitch T.C.A."/>
            <person name="Clavel T."/>
        </authorList>
    </citation>
    <scope>NUCLEOTIDE SEQUENCE [LARGE SCALE GENOMIC DNA]</scope>
    <source>
        <strain evidence="2 3">WCA-MUC-591-APC-4B</strain>
    </source>
</reference>
<dbReference type="InterPro" id="IPR013783">
    <property type="entry name" value="Ig-like_fold"/>
</dbReference>
<dbReference type="SMART" id="SM00635">
    <property type="entry name" value="BID_2"/>
    <property type="match status" value="1"/>
</dbReference>
<sequence length="1009" mass="113355">MRGMTFRKIRKLGLIGILFMMVMVLSLQGAFAGEKPELRNPKLVSDGGSQNTQWDTVYYGYYPQTEIVGEAGQCGIKTTLWNSESDYSLEPEVYAKLEKARYTADGDTVLNGIKYRRMKAEDRTYISRGEIDNRYFWNAKIKYHYFRYEPIRWRVLYVQDTAKGKWAQLLADKILDDRKYNETQTDITWEKSTIRSWLNGYGAEANQNGQDYSKNGFIKTAFREAQQAPIVAGRVENKNNYDCGTNGGNDTEDRIFLLSEDELYRSRLAWYYGFVAAPNSGSPEDIKLARDMEDEGRRAQGSTYSKAKGLWCNHEKGFEGNSMWWMRSPGQFEWNAAFVCNRGFIRYFGTRVEAADVGVRPAMVLNMDDADWTYGGTAIGQKGGTETAPPSMNVFGDEVLEYEEGEPEAPAKVMVSKISIAASPSLKIAAGKKTTLKTKVSPAKATDRSVTWTCSNTKYATVNSKGVVTTKSKGKGKTVTVTAKAKDGSGSEDAGVKTLYAKDIVTLKGMKVNEVSGSTRTPLKKDVTFVFYDSSTQTIEAKVTAKNGVLPDVSMYKDHRYIVYAQDSRYEMPNYYIQISADGKVTTYKNGIKEVSGFDMTRRAEDLAKPEDAARVHVTMPVFYVDKDGNQKTVSGVKVRLVNQYDTVETVSDKDGNINVNLMEDYNYMVLVDDEKYSIESFPLTVKDKSEYGWGKYTFNHFSCGSVSSLFLVDKGTEHDRDVQMIGSSKNTTVTGLNFGNGSYFINDRVVDQKVKALEGKDYEVVDVDAVNMYRTEISKLSAGDFVYTRAVPEGKKVSKVYYIDDNDKLHELKFIESNGVVTFKMGSVSLYNNVIVYAGEKLQAKDVSLSKTAYTYSGKAKKPAVTVKFDGKKLKAGSDYTVSYSANKNVGKAKAVVTGKGKYEGTITKTFKINPKGTSIKHLKKGVRAFKPTWKKQTKQISGYQVQYSTKKSFKSAKIKNVSSKKKSTWVIKQKRHKKYYVRIRTYKKVGGSKYYSKWSSAKSIKTM</sequence>
<gene>
    <name evidence="2" type="ORF">FYJ65_02795</name>
</gene>
<dbReference type="EMBL" id="VUNA01000004">
    <property type="protein sequence ID" value="MST70275.1"/>
    <property type="molecule type" value="Genomic_DNA"/>
</dbReference>
<name>A0A6N7XJP5_9FIRM</name>
<dbReference type="InterPro" id="IPR036116">
    <property type="entry name" value="FN3_sf"/>
</dbReference>
<dbReference type="Pfam" id="PF02368">
    <property type="entry name" value="Big_2"/>
    <property type="match status" value="1"/>
</dbReference>
<evidence type="ECO:0000313" key="3">
    <source>
        <dbReference type="Proteomes" id="UP000469424"/>
    </source>
</evidence>
<dbReference type="Pfam" id="PF19789">
    <property type="entry name" value="DUF6273"/>
    <property type="match status" value="1"/>
</dbReference>
<dbReference type="InterPro" id="IPR046240">
    <property type="entry name" value="DUF6273"/>
</dbReference>
<dbReference type="SUPFAM" id="SSF49373">
    <property type="entry name" value="Invasin/intimin cell-adhesion fragments"/>
    <property type="match status" value="1"/>
</dbReference>
<protein>
    <submittedName>
        <fullName evidence="2">Ig-like domain-containing protein</fullName>
    </submittedName>
</protein>
<dbReference type="InterPro" id="IPR008964">
    <property type="entry name" value="Invasin/intimin_cell_adhesion"/>
</dbReference>
<keyword evidence="3" id="KW-1185">Reference proteome</keyword>
<dbReference type="Gene3D" id="2.60.40.10">
    <property type="entry name" value="Immunoglobulins"/>
    <property type="match status" value="1"/>
</dbReference>
<accession>A0A6N7XJP5</accession>
<dbReference type="AlphaFoldDB" id="A0A6N7XJP5"/>
<dbReference type="RefSeq" id="WP_154553838.1">
    <property type="nucleotide sequence ID" value="NZ_VUNA01000004.1"/>
</dbReference>
<feature type="domain" description="BIG2" evidence="1">
    <location>
        <begin position="414"/>
        <end position="495"/>
    </location>
</feature>
<proteinExistence type="predicted"/>
<dbReference type="Proteomes" id="UP000469424">
    <property type="component" value="Unassembled WGS sequence"/>
</dbReference>
<dbReference type="SUPFAM" id="SSF49265">
    <property type="entry name" value="Fibronectin type III"/>
    <property type="match status" value="1"/>
</dbReference>